<accession>A0AAF0LY41</accession>
<evidence type="ECO:0000313" key="1">
    <source>
        <dbReference type="EMBL" id="WIC39614.1"/>
    </source>
</evidence>
<organism evidence="1 2">
    <name type="scientific">Phage Phass-1</name>
    <dbReference type="NCBI Taxonomy" id="3043662"/>
    <lineage>
        <taxon>Viruses</taxon>
        <taxon>Duplodnaviria</taxon>
        <taxon>Heunggongvirae</taxon>
        <taxon>Uroviricota</taxon>
        <taxon>Caudoviricetes</taxon>
        <taxon>Caudoviricetes code 15 clade</taxon>
    </lineage>
</organism>
<dbReference type="Proteomes" id="UP001237988">
    <property type="component" value="Segment"/>
</dbReference>
<dbReference type="EMBL" id="OQ749652">
    <property type="protein sequence ID" value="WIC39614.1"/>
    <property type="molecule type" value="Genomic_DNA"/>
</dbReference>
<sequence length="46" mass="5354">MIFNESLTQKMEGIKDVRALLNNFLQLFFTTKINIGPRSLIIQNKD</sequence>
<reference evidence="1" key="1">
    <citation type="submission" date="2023-04" db="EMBL/GenBank/DDBJ databases">
        <title>Bacteriophage Phass-1 Discovered in the Human Gut Virome - the Founding Member of the Proposed New Family Phassviridae.</title>
        <authorList>
            <person name="Tikunov A.Y."/>
            <person name="Morozova V.V."/>
            <person name="Chechushkov A.V."/>
            <person name="Tikunova N.V."/>
        </authorList>
    </citation>
    <scope>NUCLEOTIDE SEQUENCE</scope>
</reference>
<name>A0AAF0LY41_9CAUD</name>
<evidence type="ECO:0000313" key="2">
    <source>
        <dbReference type="Proteomes" id="UP001237988"/>
    </source>
</evidence>
<proteinExistence type="predicted"/>
<protein>
    <submittedName>
        <fullName evidence="1">Uncharacterized protein</fullName>
    </submittedName>
</protein>